<evidence type="ECO:0000313" key="5">
    <source>
        <dbReference type="EMBL" id="QHF13232.1"/>
    </source>
</evidence>
<dbReference type="Gene3D" id="1.10.10.10">
    <property type="entry name" value="Winged helix-like DNA-binding domain superfamily/Winged helix DNA-binding domain"/>
    <property type="match status" value="1"/>
</dbReference>
<gene>
    <name evidence="5" type="ORF">PI93_011730</name>
</gene>
<evidence type="ECO:0000256" key="1">
    <source>
        <dbReference type="ARBA" id="ARBA00023015"/>
    </source>
</evidence>
<dbReference type="PANTHER" id="PTHR43537:SF51">
    <property type="entry name" value="HTH-TYPE TRANSCRIPTIONAL REGULATOR LGOR-RELATED"/>
    <property type="match status" value="1"/>
</dbReference>
<evidence type="ECO:0000256" key="2">
    <source>
        <dbReference type="ARBA" id="ARBA00023125"/>
    </source>
</evidence>
<dbReference type="RefSeq" id="WP_052240570.1">
    <property type="nucleotide sequence ID" value="NZ_CP047385.1"/>
</dbReference>
<dbReference type="PANTHER" id="PTHR43537">
    <property type="entry name" value="TRANSCRIPTIONAL REGULATOR, GNTR FAMILY"/>
    <property type="match status" value="1"/>
</dbReference>
<dbReference type="SUPFAM" id="SSF46785">
    <property type="entry name" value="Winged helix' DNA-binding domain"/>
    <property type="match status" value="1"/>
</dbReference>
<proteinExistence type="predicted"/>
<dbReference type="PROSITE" id="PS50949">
    <property type="entry name" value="HTH_GNTR"/>
    <property type="match status" value="1"/>
</dbReference>
<keyword evidence="1" id="KW-0805">Transcription regulation</keyword>
<keyword evidence="3" id="KW-0804">Transcription</keyword>
<dbReference type="InterPro" id="IPR000524">
    <property type="entry name" value="Tscrpt_reg_HTH_GntR"/>
</dbReference>
<organism evidence="5 6">
    <name type="scientific">Pandoraea fibrosis</name>
    <dbReference type="NCBI Taxonomy" id="1891094"/>
    <lineage>
        <taxon>Bacteria</taxon>
        <taxon>Pseudomonadati</taxon>
        <taxon>Pseudomonadota</taxon>
        <taxon>Betaproteobacteria</taxon>
        <taxon>Burkholderiales</taxon>
        <taxon>Burkholderiaceae</taxon>
        <taxon>Pandoraea</taxon>
    </lineage>
</organism>
<name>A0ABX6HRP5_9BURK</name>
<keyword evidence="6" id="KW-1185">Reference proteome</keyword>
<dbReference type="CDD" id="cd07377">
    <property type="entry name" value="WHTH_GntR"/>
    <property type="match status" value="1"/>
</dbReference>
<evidence type="ECO:0000313" key="6">
    <source>
        <dbReference type="Proteomes" id="UP000035080"/>
    </source>
</evidence>
<keyword evidence="2" id="KW-0238">DNA-binding</keyword>
<dbReference type="InterPro" id="IPR036390">
    <property type="entry name" value="WH_DNA-bd_sf"/>
</dbReference>
<feature type="domain" description="HTH gntR-type" evidence="4">
    <location>
        <begin position="9"/>
        <end position="77"/>
    </location>
</feature>
<evidence type="ECO:0000259" key="4">
    <source>
        <dbReference type="PROSITE" id="PS50949"/>
    </source>
</evidence>
<dbReference type="PRINTS" id="PR00035">
    <property type="entry name" value="HTHGNTR"/>
</dbReference>
<protein>
    <submittedName>
        <fullName evidence="5">GntR family transcriptional regulator</fullName>
    </submittedName>
</protein>
<evidence type="ECO:0000256" key="3">
    <source>
        <dbReference type="ARBA" id="ARBA00023163"/>
    </source>
</evidence>
<dbReference type="SUPFAM" id="SSF48008">
    <property type="entry name" value="GntR ligand-binding domain-like"/>
    <property type="match status" value="1"/>
</dbReference>
<dbReference type="EMBL" id="CP047385">
    <property type="protein sequence ID" value="QHF13232.1"/>
    <property type="molecule type" value="Genomic_DNA"/>
</dbReference>
<dbReference type="Proteomes" id="UP000035080">
    <property type="component" value="Chromosome"/>
</dbReference>
<sequence length="237" mass="26050">MATSQDLGQRLRDRIYDAIRDLVERGQFQPGQRLTEVHLAERFGVSRTPVREALFQLAREGLLEPLERGYGLRDMPMSALLARLDVKYLLDPVVVSHAIETGSRAQIGRLCTLANDARHLLLAGQSLSASASAVHDLQKCLGSACKNEVLARCFGVAEDDFLAARPLLLRPVKNRLITADYLELLLRDLARRDGVAAAAETRTYITRLEKSCRMQIGAVPDIPNAEPTDAGTAHLGV</sequence>
<dbReference type="InterPro" id="IPR036388">
    <property type="entry name" value="WH-like_DNA-bd_sf"/>
</dbReference>
<accession>A0ABX6HRP5</accession>
<reference evidence="5 6" key="1">
    <citation type="journal article" date="2015" name="Genome Announc.">
        <title>Genome Sequences of Two Pandoraea pnomenusa Isolates Recovered 11 Months Apart from a Cystic Fibrosis Patient.</title>
        <authorList>
            <person name="Ee R."/>
            <person name="Ambrose M."/>
            <person name="Lazenby J."/>
            <person name="Williams P."/>
            <person name="Chan K.G."/>
            <person name="Roddam L."/>
        </authorList>
    </citation>
    <scope>NUCLEOTIDE SEQUENCE [LARGE SCALE GENOMIC DNA]</scope>
    <source>
        <strain evidence="5 6">6399</strain>
    </source>
</reference>
<dbReference type="Pfam" id="PF00392">
    <property type="entry name" value="GntR"/>
    <property type="match status" value="1"/>
</dbReference>
<dbReference type="SMART" id="SM00345">
    <property type="entry name" value="HTH_GNTR"/>
    <property type="match status" value="1"/>
</dbReference>
<dbReference type="InterPro" id="IPR008920">
    <property type="entry name" value="TF_FadR/GntR_C"/>
</dbReference>
<dbReference type="Gene3D" id="1.20.120.530">
    <property type="entry name" value="GntR ligand-binding domain-like"/>
    <property type="match status" value="1"/>
</dbReference>